<evidence type="ECO:0000313" key="2">
    <source>
        <dbReference type="EMBL" id="QLK27771.1"/>
    </source>
</evidence>
<dbReference type="InterPro" id="IPR003615">
    <property type="entry name" value="HNH_nuc"/>
</dbReference>
<dbReference type="GO" id="GO:0004519">
    <property type="term" value="F:endonuclease activity"/>
    <property type="evidence" value="ECO:0007669"/>
    <property type="project" value="UniProtKB-KW"/>
</dbReference>
<evidence type="ECO:0000259" key="1">
    <source>
        <dbReference type="Pfam" id="PF01844"/>
    </source>
</evidence>
<keyword evidence="2" id="KW-0255">Endonuclease</keyword>
<dbReference type="OrthoDB" id="11472at2157"/>
<dbReference type="Proteomes" id="UP000510869">
    <property type="component" value="Chromosome"/>
</dbReference>
<evidence type="ECO:0000313" key="3">
    <source>
        <dbReference type="Proteomes" id="UP000510869"/>
    </source>
</evidence>
<dbReference type="CDD" id="cd00085">
    <property type="entry name" value="HNHc"/>
    <property type="match status" value="1"/>
</dbReference>
<dbReference type="InterPro" id="IPR002711">
    <property type="entry name" value="HNH"/>
</dbReference>
<dbReference type="EMBL" id="CP059154">
    <property type="protein sequence ID" value="QLK27771.1"/>
    <property type="molecule type" value="Genomic_DNA"/>
</dbReference>
<feature type="domain" description="HNH" evidence="1">
    <location>
        <begin position="6"/>
        <end position="47"/>
    </location>
</feature>
<dbReference type="Gene3D" id="1.10.30.50">
    <property type="match status" value="1"/>
</dbReference>
<name>A0A7D6CTY6_9EURY</name>
<dbReference type="Pfam" id="PF01844">
    <property type="entry name" value="HNH"/>
    <property type="match status" value="1"/>
</dbReference>
<accession>A0A7D6CTY6</accession>
<sequence length="165" mass="19008">MDRDDCYICSRGNPDILERHHIVPKRFEGSDADTNLVDLCPSCHRAIESLYDERFWGKVGSISEEKQLDHIAIDLRANRRWSAHSIEPDTALRRSIERSKPLVGTGTCSRSRTTMVVRGVGINNRWKPREKIESNLSRVDDPREEVIGLANDRVQQLRLRSENDE</sequence>
<proteinExistence type="predicted"/>
<reference evidence="2 3" key="1">
    <citation type="submission" date="2020-07" db="EMBL/GenBank/DDBJ databases">
        <title>Natrinema (YPL30) sp. nov. and Haloterrigena xxxxxx (YPL8) sp. nov., isolated from a salt mine.</title>
        <authorList>
            <person name="Cui H."/>
        </authorList>
    </citation>
    <scope>NUCLEOTIDE SEQUENCE [LARGE SCALE GENOMIC DNA]</scope>
    <source>
        <strain evidence="2 3">YPL13</strain>
    </source>
</reference>
<dbReference type="GO" id="GO:0003676">
    <property type="term" value="F:nucleic acid binding"/>
    <property type="evidence" value="ECO:0007669"/>
    <property type="project" value="InterPro"/>
</dbReference>
<keyword evidence="2" id="KW-0540">Nuclease</keyword>
<dbReference type="AlphaFoldDB" id="A0A7D6CTY6"/>
<protein>
    <submittedName>
        <fullName evidence="2">HNH endonuclease</fullName>
    </submittedName>
</protein>
<gene>
    <name evidence="2" type="ORF">HYG81_00535</name>
</gene>
<keyword evidence="3" id="KW-1185">Reference proteome</keyword>
<dbReference type="GO" id="GO:0008270">
    <property type="term" value="F:zinc ion binding"/>
    <property type="evidence" value="ECO:0007669"/>
    <property type="project" value="InterPro"/>
</dbReference>
<keyword evidence="2" id="KW-0378">Hydrolase</keyword>
<organism evidence="2 3">
    <name type="scientific">Natrinema zhouii</name>
    <dbReference type="NCBI Taxonomy" id="1710539"/>
    <lineage>
        <taxon>Archaea</taxon>
        <taxon>Methanobacteriati</taxon>
        <taxon>Methanobacteriota</taxon>
        <taxon>Stenosarchaea group</taxon>
        <taxon>Halobacteria</taxon>
        <taxon>Halobacteriales</taxon>
        <taxon>Natrialbaceae</taxon>
        <taxon>Natrinema</taxon>
    </lineage>
</organism>